<feature type="domain" description="NAD-dependent epimerase/dehydratase" evidence="3">
    <location>
        <begin position="4"/>
        <end position="252"/>
    </location>
</feature>
<sequence>MTSVFVSGATGYIAQHIVKTLLEKNYKVVGSVRSTEKGEKLKKLLQSANFNYEVVNDIQKEGSFNDALKHHPEVTVFLHTASPFHFKAKDVEKELLIPAVNGTKNALKAIKDYAPQVKRVVVTSSIAAIKVEAKENDSTFVTTEETWNPISWEEALTNPVLGYRGSKTFAEKAAWEFVEMEKPSFILSTVNPVIVFGPQAFDSEVKETLNTSAEIINNLLKLKPDDPVPPSNNAFIDVRDVAKAHVVAFENEYAANQRLLLSESRYSSQLVLDLIHKNFPEFKSRIPLGTPGVYPDTSKLSKTDNSKTKAIVGFPFIPLEKSVVDTVSQIVAAEKHQ</sequence>
<keyword evidence="5" id="KW-1185">Reference proteome</keyword>
<dbReference type="FunCoup" id="Q6BYX1">
    <property type="interactions" value="281"/>
</dbReference>
<dbReference type="Pfam" id="PF01370">
    <property type="entry name" value="Epimerase"/>
    <property type="match status" value="1"/>
</dbReference>
<gene>
    <name evidence="4" type="ordered locus">DEHA2A06314g</name>
</gene>
<dbReference type="CDD" id="cd05227">
    <property type="entry name" value="AR_SDR_e"/>
    <property type="match status" value="1"/>
</dbReference>
<dbReference type="InParanoid" id="Q6BYX1"/>
<evidence type="ECO:0000256" key="2">
    <source>
        <dbReference type="ARBA" id="ARBA00023445"/>
    </source>
</evidence>
<organism evidence="4 5">
    <name type="scientific">Debaryomyces hansenii (strain ATCC 36239 / CBS 767 / BCRC 21394 / JCM 1990 / NBRC 0083 / IGC 2968)</name>
    <name type="common">Yeast</name>
    <name type="synonym">Torulaspora hansenii</name>
    <dbReference type="NCBI Taxonomy" id="284592"/>
    <lineage>
        <taxon>Eukaryota</taxon>
        <taxon>Fungi</taxon>
        <taxon>Dikarya</taxon>
        <taxon>Ascomycota</taxon>
        <taxon>Saccharomycotina</taxon>
        <taxon>Pichiomycetes</taxon>
        <taxon>Debaryomycetaceae</taxon>
        <taxon>Debaryomyces</taxon>
    </lineage>
</organism>
<accession>Q6BYX1</accession>
<dbReference type="RefSeq" id="XP_456598.2">
    <property type="nucleotide sequence ID" value="XM_456598.1"/>
</dbReference>
<dbReference type="EMBL" id="CR382133">
    <property type="protein sequence ID" value="CAG84554.2"/>
    <property type="molecule type" value="Genomic_DNA"/>
</dbReference>
<protein>
    <submittedName>
        <fullName evidence="4">DEHA2A06314p</fullName>
    </submittedName>
</protein>
<dbReference type="GeneID" id="2899736"/>
<evidence type="ECO:0000256" key="1">
    <source>
        <dbReference type="ARBA" id="ARBA00023002"/>
    </source>
</evidence>
<evidence type="ECO:0000313" key="5">
    <source>
        <dbReference type="Proteomes" id="UP000000599"/>
    </source>
</evidence>
<proteinExistence type="inferred from homology"/>
<dbReference type="GO" id="GO:0016616">
    <property type="term" value="F:oxidoreductase activity, acting on the CH-OH group of donors, NAD or NADP as acceptor"/>
    <property type="evidence" value="ECO:0007669"/>
    <property type="project" value="TreeGrafter"/>
</dbReference>
<dbReference type="OrthoDB" id="2735536at2759"/>
<comment type="similarity">
    <text evidence="2">Belongs to the NAD(P)-dependent epimerase/dehydratase family. Dihydroflavonol-4-reductase subfamily.</text>
</comment>
<evidence type="ECO:0000313" key="4">
    <source>
        <dbReference type="EMBL" id="CAG84554.2"/>
    </source>
</evidence>
<dbReference type="SMR" id="Q6BYX1"/>
<dbReference type="InterPro" id="IPR001509">
    <property type="entry name" value="Epimerase_deHydtase"/>
</dbReference>
<dbReference type="HOGENOM" id="CLU_007383_9_2_1"/>
<dbReference type="STRING" id="284592.Q6BYX1"/>
<dbReference type="PANTHER" id="PTHR10366:SF564">
    <property type="entry name" value="STEROL-4-ALPHA-CARBOXYLATE 3-DEHYDROGENASE, DECARBOXYLATING"/>
    <property type="match status" value="1"/>
</dbReference>
<dbReference type="InterPro" id="IPR036291">
    <property type="entry name" value="NAD(P)-bd_dom_sf"/>
</dbReference>
<dbReference type="SUPFAM" id="SSF51735">
    <property type="entry name" value="NAD(P)-binding Rossmann-fold domains"/>
    <property type="match status" value="1"/>
</dbReference>
<dbReference type="InterPro" id="IPR050425">
    <property type="entry name" value="NAD(P)_dehydrat-like"/>
</dbReference>
<dbReference type="eggNOG" id="KOG1502">
    <property type="taxonomic scope" value="Eukaryota"/>
</dbReference>
<evidence type="ECO:0000259" key="3">
    <source>
        <dbReference type="Pfam" id="PF01370"/>
    </source>
</evidence>
<dbReference type="Gene3D" id="3.40.50.720">
    <property type="entry name" value="NAD(P)-binding Rossmann-like Domain"/>
    <property type="match status" value="1"/>
</dbReference>
<dbReference type="KEGG" id="dha:DEHA2A06314g"/>
<dbReference type="Proteomes" id="UP000000599">
    <property type="component" value="Chromosome A"/>
</dbReference>
<reference evidence="4 5" key="1">
    <citation type="journal article" date="2004" name="Nature">
        <title>Genome evolution in yeasts.</title>
        <authorList>
            <consortium name="Genolevures"/>
            <person name="Dujon B."/>
            <person name="Sherman D."/>
            <person name="Fischer G."/>
            <person name="Durrens P."/>
            <person name="Casaregola S."/>
            <person name="Lafontaine I."/>
            <person name="de Montigny J."/>
            <person name="Marck C."/>
            <person name="Neuveglise C."/>
            <person name="Talla E."/>
            <person name="Goffard N."/>
            <person name="Frangeul L."/>
            <person name="Aigle M."/>
            <person name="Anthouard V."/>
            <person name="Babour A."/>
            <person name="Barbe V."/>
            <person name="Barnay S."/>
            <person name="Blanchin S."/>
            <person name="Beckerich J.M."/>
            <person name="Beyne E."/>
            <person name="Bleykasten C."/>
            <person name="Boisrame A."/>
            <person name="Boyer J."/>
            <person name="Cattolico L."/>
            <person name="Confanioleri F."/>
            <person name="de Daruvar A."/>
            <person name="Despons L."/>
            <person name="Fabre E."/>
            <person name="Fairhead C."/>
            <person name="Ferry-Dumazet H."/>
            <person name="Groppi A."/>
            <person name="Hantraye F."/>
            <person name="Hennequin C."/>
            <person name="Jauniaux N."/>
            <person name="Joyet P."/>
            <person name="Kachouri R."/>
            <person name="Kerrest A."/>
            <person name="Koszul R."/>
            <person name="Lemaire M."/>
            <person name="Lesur I."/>
            <person name="Ma L."/>
            <person name="Muller H."/>
            <person name="Nicaud J.M."/>
            <person name="Nikolski M."/>
            <person name="Oztas S."/>
            <person name="Ozier-Kalogeropoulos O."/>
            <person name="Pellenz S."/>
            <person name="Potier S."/>
            <person name="Richard G.F."/>
            <person name="Straub M.L."/>
            <person name="Suleau A."/>
            <person name="Swennene D."/>
            <person name="Tekaia F."/>
            <person name="Wesolowski-Louvel M."/>
            <person name="Westhof E."/>
            <person name="Wirth B."/>
            <person name="Zeniou-Meyer M."/>
            <person name="Zivanovic I."/>
            <person name="Bolotin-Fukuhara M."/>
            <person name="Thierry A."/>
            <person name="Bouchier C."/>
            <person name="Caudron B."/>
            <person name="Scarpelli C."/>
            <person name="Gaillardin C."/>
            <person name="Weissenbach J."/>
            <person name="Wincker P."/>
            <person name="Souciet J.L."/>
        </authorList>
    </citation>
    <scope>NUCLEOTIDE SEQUENCE [LARGE SCALE GENOMIC DNA]</scope>
    <source>
        <strain evidence="5">ATCC 36239 / CBS 767 / BCRC 21394 / JCM 1990 / NBRC 0083 / IGC 2968</strain>
    </source>
</reference>
<name>Q6BYX1_DEBHA</name>
<dbReference type="FunFam" id="3.40.50.720:FF:000191">
    <property type="entry name" value="Methylglyoxal reductase (NADPH-dependent)"/>
    <property type="match status" value="1"/>
</dbReference>
<dbReference type="AlphaFoldDB" id="Q6BYX1"/>
<dbReference type="PANTHER" id="PTHR10366">
    <property type="entry name" value="NAD DEPENDENT EPIMERASE/DEHYDRATASE"/>
    <property type="match status" value="1"/>
</dbReference>
<dbReference type="VEuPathDB" id="FungiDB:DEHA2A06314g"/>
<dbReference type="OMA" id="QGQMKEK"/>
<keyword evidence="1" id="KW-0560">Oxidoreductase</keyword>